<dbReference type="AlphaFoldDB" id="A0A9J5YFB8"/>
<dbReference type="PRINTS" id="PR00019">
    <property type="entry name" value="LEURICHRPT"/>
</dbReference>
<dbReference type="PANTHER" id="PTHR48059:SF30">
    <property type="entry name" value="OS06G0587000 PROTEIN"/>
    <property type="match status" value="1"/>
</dbReference>
<organism evidence="2 3">
    <name type="scientific">Solanum commersonii</name>
    <name type="common">Commerson's wild potato</name>
    <name type="synonym">Commerson's nightshade</name>
    <dbReference type="NCBI Taxonomy" id="4109"/>
    <lineage>
        <taxon>Eukaryota</taxon>
        <taxon>Viridiplantae</taxon>
        <taxon>Streptophyta</taxon>
        <taxon>Embryophyta</taxon>
        <taxon>Tracheophyta</taxon>
        <taxon>Spermatophyta</taxon>
        <taxon>Magnoliopsida</taxon>
        <taxon>eudicotyledons</taxon>
        <taxon>Gunneridae</taxon>
        <taxon>Pentapetalae</taxon>
        <taxon>asterids</taxon>
        <taxon>lamiids</taxon>
        <taxon>Solanales</taxon>
        <taxon>Solanaceae</taxon>
        <taxon>Solanoideae</taxon>
        <taxon>Solaneae</taxon>
        <taxon>Solanum</taxon>
    </lineage>
</organism>
<proteinExistence type="predicted"/>
<dbReference type="Pfam" id="PF00560">
    <property type="entry name" value="LRR_1"/>
    <property type="match status" value="3"/>
</dbReference>
<dbReference type="PANTHER" id="PTHR48059">
    <property type="entry name" value="POLYGALACTURONASE INHIBITOR 1"/>
    <property type="match status" value="1"/>
</dbReference>
<reference evidence="2 3" key="1">
    <citation type="submission" date="2020-09" db="EMBL/GenBank/DDBJ databases">
        <title>De no assembly of potato wild relative species, Solanum commersonii.</title>
        <authorList>
            <person name="Cho K."/>
        </authorList>
    </citation>
    <scope>NUCLEOTIDE SEQUENCE [LARGE SCALE GENOMIC DNA]</scope>
    <source>
        <strain evidence="2">LZ3.2</strain>
        <tissue evidence="2">Leaf</tissue>
    </source>
</reference>
<comment type="caution">
    <text evidence="2">The sequence shown here is derived from an EMBL/GenBank/DDBJ whole genome shotgun (WGS) entry which is preliminary data.</text>
</comment>
<evidence type="ECO:0000313" key="2">
    <source>
        <dbReference type="EMBL" id="KAG5598320.1"/>
    </source>
</evidence>
<keyword evidence="3" id="KW-1185">Reference proteome</keyword>
<dbReference type="InterPro" id="IPR032675">
    <property type="entry name" value="LRR_dom_sf"/>
</dbReference>
<sequence>MESNFQEPNNSLLASWTPSSNTSKKRYGIVCFNGRVNRLNIINSVSLISNLTNLVYLDLSKNHISGTIPQQIGSLAKLQILRIFDNHLNGSIPEQIGYLRSLTKSLGMNFSWFHSASLGNLSNFSFCCFMKITLRLYSEEIGHLRSLSILHLSNNSLNGSIPASLGKLKNLSILILFIITFTHYSRGN</sequence>
<name>A0A9J5YFB8_SOLCO</name>
<gene>
    <name evidence="2" type="ORF">H5410_029690</name>
</gene>
<dbReference type="Gene3D" id="3.80.10.10">
    <property type="entry name" value="Ribonuclease Inhibitor"/>
    <property type="match status" value="2"/>
</dbReference>
<protein>
    <recommendedName>
        <fullName evidence="4">Non-specific serine/threonine protein kinase</fullName>
    </recommendedName>
</protein>
<dbReference type="SUPFAM" id="SSF52058">
    <property type="entry name" value="L domain-like"/>
    <property type="match status" value="1"/>
</dbReference>
<comment type="subcellular location">
    <subcellularLocation>
        <location evidence="1">Cell envelope</location>
    </subcellularLocation>
</comment>
<evidence type="ECO:0000313" key="3">
    <source>
        <dbReference type="Proteomes" id="UP000824120"/>
    </source>
</evidence>
<evidence type="ECO:0008006" key="4">
    <source>
        <dbReference type="Google" id="ProtNLM"/>
    </source>
</evidence>
<dbReference type="OrthoDB" id="1305110at2759"/>
<dbReference type="InterPro" id="IPR001611">
    <property type="entry name" value="Leu-rich_rpt"/>
</dbReference>
<accession>A0A9J5YFB8</accession>
<feature type="non-terminal residue" evidence="2">
    <location>
        <position position="1"/>
    </location>
</feature>
<dbReference type="InterPro" id="IPR051848">
    <property type="entry name" value="PGIP"/>
</dbReference>
<dbReference type="EMBL" id="JACXVP010000006">
    <property type="protein sequence ID" value="KAG5598320.1"/>
    <property type="molecule type" value="Genomic_DNA"/>
</dbReference>
<dbReference type="Proteomes" id="UP000824120">
    <property type="component" value="Chromosome 6"/>
</dbReference>
<evidence type="ECO:0000256" key="1">
    <source>
        <dbReference type="ARBA" id="ARBA00004196"/>
    </source>
</evidence>